<evidence type="ECO:0000256" key="6">
    <source>
        <dbReference type="SAM" id="MobiDB-lite"/>
    </source>
</evidence>
<feature type="region of interest" description="Disordered" evidence="6">
    <location>
        <begin position="198"/>
        <end position="222"/>
    </location>
</feature>
<evidence type="ECO:0000256" key="5">
    <source>
        <dbReference type="ARBA" id="ARBA00022840"/>
    </source>
</evidence>
<evidence type="ECO:0008006" key="10">
    <source>
        <dbReference type="Google" id="ProtNLM"/>
    </source>
</evidence>
<reference evidence="7 8" key="1">
    <citation type="journal article" date="2010" name="Nature">
        <title>Genome sequence of the palaeopolyploid soybean.</title>
        <authorList>
            <person name="Schmutz J."/>
            <person name="Cannon S.B."/>
            <person name="Schlueter J."/>
            <person name="Ma J."/>
            <person name="Mitros T."/>
            <person name="Nelson W."/>
            <person name="Hyten D.L."/>
            <person name="Song Q."/>
            <person name="Thelen J.J."/>
            <person name="Cheng J."/>
            <person name="Xu D."/>
            <person name="Hellsten U."/>
            <person name="May G.D."/>
            <person name="Yu Y."/>
            <person name="Sakurai T."/>
            <person name="Umezawa T."/>
            <person name="Bhattacharyya M.K."/>
            <person name="Sandhu D."/>
            <person name="Valliyodan B."/>
            <person name="Lindquist E."/>
            <person name="Peto M."/>
            <person name="Grant D."/>
            <person name="Shu S."/>
            <person name="Goodstein D."/>
            <person name="Barry K."/>
            <person name="Futrell-Griggs M."/>
            <person name="Abernathy B."/>
            <person name="Du J."/>
            <person name="Tian Z."/>
            <person name="Zhu L."/>
            <person name="Gill N."/>
            <person name="Joshi T."/>
            <person name="Libault M."/>
            <person name="Sethuraman A."/>
            <person name="Zhang X.-C."/>
            <person name="Shinozaki K."/>
            <person name="Nguyen H.T."/>
            <person name="Wing R.A."/>
            <person name="Cregan P."/>
            <person name="Specht J."/>
            <person name="Grimwood J."/>
            <person name="Rokhsar D."/>
            <person name="Stacey G."/>
            <person name="Shoemaker R.C."/>
            <person name="Jackson S.A."/>
        </authorList>
    </citation>
    <scope>NUCLEOTIDE SEQUENCE</scope>
    <source>
        <strain evidence="8">cv. Williams 82</strain>
        <tissue evidence="7">Callus</tissue>
    </source>
</reference>
<evidence type="ECO:0000313" key="9">
    <source>
        <dbReference type="Proteomes" id="UP000008827"/>
    </source>
</evidence>
<evidence type="ECO:0000256" key="1">
    <source>
        <dbReference type="ARBA" id="ARBA00022527"/>
    </source>
</evidence>
<dbReference type="SUPFAM" id="SSF56112">
    <property type="entry name" value="Protein kinase-like (PK-like)"/>
    <property type="match status" value="1"/>
</dbReference>
<feature type="region of interest" description="Disordered" evidence="6">
    <location>
        <begin position="1"/>
        <end position="26"/>
    </location>
</feature>
<dbReference type="PANTHER" id="PTHR43895">
    <property type="entry name" value="CALCIUM/CALMODULIN-DEPENDENT PROTEIN KINASE KINASE-RELATED"/>
    <property type="match status" value="1"/>
</dbReference>
<dbReference type="InParanoid" id="I1N0U5"/>
<dbReference type="GO" id="GO:0004674">
    <property type="term" value="F:protein serine/threonine kinase activity"/>
    <property type="evidence" value="ECO:0000318"/>
    <property type="project" value="GO_Central"/>
</dbReference>
<keyword evidence="3" id="KW-0547">Nucleotide-binding</keyword>
<keyword evidence="5" id="KW-0067">ATP-binding</keyword>
<evidence type="ECO:0000313" key="8">
    <source>
        <dbReference type="EnsemblPlants" id="KRG98871"/>
    </source>
</evidence>
<dbReference type="HOGENOM" id="CLU_753167_0_0_1"/>
<dbReference type="EMBL" id="CM000851">
    <property type="protein sequence ID" value="KRG98871.1"/>
    <property type="molecule type" value="Genomic_DNA"/>
</dbReference>
<feature type="compositionally biased region" description="Gly residues" evidence="6">
    <location>
        <begin position="208"/>
        <end position="217"/>
    </location>
</feature>
<gene>
    <name evidence="7" type="ORF">GLYMA_18G103900</name>
</gene>
<dbReference type="AlphaFoldDB" id="I1N0U5"/>
<proteinExistence type="predicted"/>
<organism evidence="7">
    <name type="scientific">Glycine max</name>
    <name type="common">Soybean</name>
    <name type="synonym">Glycine hispida</name>
    <dbReference type="NCBI Taxonomy" id="3847"/>
    <lineage>
        <taxon>Eukaryota</taxon>
        <taxon>Viridiplantae</taxon>
        <taxon>Streptophyta</taxon>
        <taxon>Embryophyta</taxon>
        <taxon>Tracheophyta</taxon>
        <taxon>Spermatophyta</taxon>
        <taxon>Magnoliopsida</taxon>
        <taxon>eudicotyledons</taxon>
        <taxon>Gunneridae</taxon>
        <taxon>Pentapetalae</taxon>
        <taxon>rosids</taxon>
        <taxon>fabids</taxon>
        <taxon>Fabales</taxon>
        <taxon>Fabaceae</taxon>
        <taxon>Papilionoideae</taxon>
        <taxon>50 kb inversion clade</taxon>
        <taxon>NPAAA clade</taxon>
        <taxon>indigoferoid/millettioid clade</taxon>
        <taxon>Phaseoleae</taxon>
        <taxon>Glycine</taxon>
        <taxon>Glycine subgen. Soja</taxon>
    </lineage>
</organism>
<keyword evidence="1" id="KW-0723">Serine/threonine-protein kinase</keyword>
<evidence type="ECO:0000256" key="3">
    <source>
        <dbReference type="ARBA" id="ARBA00022741"/>
    </source>
</evidence>
<reference evidence="8" key="2">
    <citation type="submission" date="2018-02" db="UniProtKB">
        <authorList>
            <consortium name="EnsemblPlants"/>
        </authorList>
    </citation>
    <scope>IDENTIFICATION</scope>
    <source>
        <strain evidence="8">Williams 82</strain>
    </source>
</reference>
<dbReference type="GO" id="GO:0005524">
    <property type="term" value="F:ATP binding"/>
    <property type="evidence" value="ECO:0007669"/>
    <property type="project" value="UniProtKB-KW"/>
</dbReference>
<protein>
    <recommendedName>
        <fullName evidence="10">Protein kinase domain-containing protein</fullName>
    </recommendedName>
</protein>
<dbReference type="eggNOG" id="KOG0583">
    <property type="taxonomic scope" value="Eukaryota"/>
</dbReference>
<dbReference type="GO" id="GO:0007165">
    <property type="term" value="P:signal transduction"/>
    <property type="evidence" value="ECO:0000318"/>
    <property type="project" value="GO_Central"/>
</dbReference>
<evidence type="ECO:0000256" key="4">
    <source>
        <dbReference type="ARBA" id="ARBA00022777"/>
    </source>
</evidence>
<dbReference type="Proteomes" id="UP000008827">
    <property type="component" value="Chromosome 18"/>
</dbReference>
<reference evidence="7" key="3">
    <citation type="submission" date="2018-07" db="EMBL/GenBank/DDBJ databases">
        <title>WGS assembly of Glycine max.</title>
        <authorList>
            <person name="Schmutz J."/>
            <person name="Cannon S."/>
            <person name="Schlueter J."/>
            <person name="Ma J."/>
            <person name="Mitros T."/>
            <person name="Nelson W."/>
            <person name="Hyten D."/>
            <person name="Song Q."/>
            <person name="Thelen J."/>
            <person name="Cheng J."/>
            <person name="Xu D."/>
            <person name="Hellsten U."/>
            <person name="May G."/>
            <person name="Yu Y."/>
            <person name="Sakurai T."/>
            <person name="Umezawa T."/>
            <person name="Bhattacharyya M."/>
            <person name="Sandhu D."/>
            <person name="Valliyodan B."/>
            <person name="Lindquist E."/>
            <person name="Peto M."/>
            <person name="Grant D."/>
            <person name="Shu S."/>
            <person name="Goodstein D."/>
            <person name="Barry K."/>
            <person name="Futrell-Griggs M."/>
            <person name="Abernathy B."/>
            <person name="Du J."/>
            <person name="Tian Z."/>
            <person name="Zhu L."/>
            <person name="Gill N."/>
            <person name="Joshi T."/>
            <person name="Libault M."/>
            <person name="Sethuraman A."/>
            <person name="Zhang X."/>
            <person name="Shinozaki K."/>
            <person name="Nguyen H."/>
            <person name="Wing R."/>
            <person name="Cregan P."/>
            <person name="Specht J."/>
            <person name="Grimwood J."/>
            <person name="Rokhsar D."/>
            <person name="Stacey G."/>
            <person name="Shoemaker R."/>
            <person name="Jackson S."/>
        </authorList>
    </citation>
    <scope>NUCLEOTIDE SEQUENCE</scope>
    <source>
        <tissue evidence="7">Callus</tissue>
    </source>
</reference>
<keyword evidence="2" id="KW-0808">Transferase</keyword>
<keyword evidence="9" id="KW-1185">Reference proteome</keyword>
<dbReference type="SMR" id="I1N0U5"/>
<dbReference type="Gene3D" id="1.10.510.10">
    <property type="entry name" value="Transferase(Phosphotransferase) domain 1"/>
    <property type="match status" value="1"/>
</dbReference>
<sequence>MMTTGLRGRSYGHCSSLPPPSSRGDVEEARSPVTAVLVVAAEEVPVVTRALPFGVSFRPVVFVTKVTSGTTSDTSGQHENLMTMYNKVLRAEFEFPPWFSPESKKLISKIVVADPAKRTTIFAITRVLWFGKGFSSFSAPDLCQLEKQEALTQEEDSNGVHVKVLHGSDYGEDCDGDVGAEVPRGRGQGLQDLTAGCDRGEEEEADGHGGGVRGGTRGHFRDKDNRRRGLLIQPAIDLSVKFFNWVESPHEHSHFQPVVDNTINAFHCLIESNHKDHPDLQSQTRHHPKSNPNPFSILLFTKIYNPNPSRSLSFSACPTTLTPPTSSQFSQWKAWGRLLFFAHFWIVTIICEERSKGLMALVRMVRRP</sequence>
<dbReference type="InterPro" id="IPR011009">
    <property type="entry name" value="Kinase-like_dom_sf"/>
</dbReference>
<evidence type="ECO:0000313" key="7">
    <source>
        <dbReference type="EMBL" id="KRG98871.1"/>
    </source>
</evidence>
<dbReference type="PANTHER" id="PTHR43895:SF42">
    <property type="entry name" value="CBL-INTERACTING SERINE_THREONINE-PROTEIN KINASE 10"/>
    <property type="match status" value="1"/>
</dbReference>
<name>I1N0U5_SOYBN</name>
<dbReference type="EnsemblPlants" id="KRG98871">
    <property type="protein sequence ID" value="KRG98871"/>
    <property type="gene ID" value="GLYMA_18G103900"/>
</dbReference>
<dbReference type="PaxDb" id="3847-GLYMA18G12270.1"/>
<dbReference type="STRING" id="3847.I1N0U5"/>
<keyword evidence="4" id="KW-0418">Kinase</keyword>
<dbReference type="Gramene" id="KRG98871">
    <property type="protein sequence ID" value="KRG98871"/>
    <property type="gene ID" value="GLYMA_18G103900"/>
</dbReference>
<accession>I1N0U5</accession>
<evidence type="ECO:0000256" key="2">
    <source>
        <dbReference type="ARBA" id="ARBA00022679"/>
    </source>
</evidence>